<gene>
    <name evidence="13 14" type="primary">lpxK</name>
    <name evidence="14" type="ORF">MUN82_06250</name>
</gene>
<keyword evidence="9 13" id="KW-0418">Kinase</keyword>
<reference evidence="14 15" key="1">
    <citation type="submission" date="2022-04" db="EMBL/GenBank/DDBJ databases">
        <title>Hymenobacter sp. isolated from the air.</title>
        <authorList>
            <person name="Won M."/>
            <person name="Lee C.-M."/>
            <person name="Woen H.-Y."/>
            <person name="Kwon S.-W."/>
        </authorList>
    </citation>
    <scope>NUCLEOTIDE SEQUENCE [LARGE SCALE GENOMIC DNA]</scope>
    <source>
        <strain evidence="15">5413 J-13</strain>
    </source>
</reference>
<keyword evidence="10 13" id="KW-0067">ATP-binding</keyword>
<keyword evidence="8 13" id="KW-0547">Nucleotide-binding</keyword>
<dbReference type="GO" id="GO:0005886">
    <property type="term" value="C:plasma membrane"/>
    <property type="evidence" value="ECO:0007669"/>
    <property type="project" value="TreeGrafter"/>
</dbReference>
<evidence type="ECO:0000256" key="6">
    <source>
        <dbReference type="ARBA" id="ARBA00022556"/>
    </source>
</evidence>
<dbReference type="NCBIfam" id="TIGR00682">
    <property type="entry name" value="lpxK"/>
    <property type="match status" value="1"/>
</dbReference>
<evidence type="ECO:0000256" key="7">
    <source>
        <dbReference type="ARBA" id="ARBA00022679"/>
    </source>
</evidence>
<evidence type="ECO:0000256" key="8">
    <source>
        <dbReference type="ARBA" id="ARBA00022741"/>
    </source>
</evidence>
<comment type="similarity">
    <text evidence="13">Belongs to the LpxK family.</text>
</comment>
<dbReference type="GO" id="GO:0005524">
    <property type="term" value="F:ATP binding"/>
    <property type="evidence" value="ECO:0007669"/>
    <property type="project" value="UniProtKB-UniRule"/>
</dbReference>
<feature type="binding site" evidence="13">
    <location>
        <begin position="48"/>
        <end position="55"/>
    </location>
    <ligand>
        <name>ATP</name>
        <dbReference type="ChEBI" id="CHEBI:30616"/>
    </ligand>
</feature>
<evidence type="ECO:0000313" key="15">
    <source>
        <dbReference type="Proteomes" id="UP000829925"/>
    </source>
</evidence>
<dbReference type="EMBL" id="CP095053">
    <property type="protein sequence ID" value="UOR06695.1"/>
    <property type="molecule type" value="Genomic_DNA"/>
</dbReference>
<accession>A0A8T9SXV2</accession>
<evidence type="ECO:0000256" key="3">
    <source>
        <dbReference type="ARBA" id="ARBA00012071"/>
    </source>
</evidence>
<dbReference type="SUPFAM" id="SSF52540">
    <property type="entry name" value="P-loop containing nucleoside triphosphate hydrolases"/>
    <property type="match status" value="1"/>
</dbReference>
<evidence type="ECO:0000256" key="13">
    <source>
        <dbReference type="HAMAP-Rule" id="MF_00409"/>
    </source>
</evidence>
<dbReference type="PANTHER" id="PTHR42724">
    <property type="entry name" value="TETRAACYLDISACCHARIDE 4'-KINASE"/>
    <property type="match status" value="1"/>
</dbReference>
<dbReference type="HAMAP" id="MF_00409">
    <property type="entry name" value="LpxK"/>
    <property type="match status" value="1"/>
</dbReference>
<evidence type="ECO:0000256" key="10">
    <source>
        <dbReference type="ARBA" id="ARBA00022840"/>
    </source>
</evidence>
<keyword evidence="5 13" id="KW-0444">Lipid biosynthesis</keyword>
<evidence type="ECO:0000256" key="9">
    <source>
        <dbReference type="ARBA" id="ARBA00022777"/>
    </source>
</evidence>
<evidence type="ECO:0000256" key="2">
    <source>
        <dbReference type="ARBA" id="ARBA00004870"/>
    </source>
</evidence>
<comment type="catalytic activity">
    <reaction evidence="13">
        <text>a lipid A disaccharide + ATP = a lipid IVA + ADP + H(+)</text>
        <dbReference type="Rhea" id="RHEA:67840"/>
        <dbReference type="ChEBI" id="CHEBI:15378"/>
        <dbReference type="ChEBI" id="CHEBI:30616"/>
        <dbReference type="ChEBI" id="CHEBI:176343"/>
        <dbReference type="ChEBI" id="CHEBI:176425"/>
        <dbReference type="ChEBI" id="CHEBI:456216"/>
        <dbReference type="EC" id="2.7.1.130"/>
    </reaction>
</comment>
<dbReference type="RefSeq" id="WP_245095854.1">
    <property type="nucleotide sequence ID" value="NZ_CP095053.1"/>
</dbReference>
<dbReference type="GO" id="GO:0009244">
    <property type="term" value="P:lipopolysaccharide core region biosynthetic process"/>
    <property type="evidence" value="ECO:0007669"/>
    <property type="project" value="TreeGrafter"/>
</dbReference>
<dbReference type="KEGG" id="haei:MUN82_06250"/>
<dbReference type="EC" id="2.7.1.130" evidence="3 13"/>
<keyword evidence="11 13" id="KW-0443">Lipid metabolism</keyword>
<evidence type="ECO:0000313" key="14">
    <source>
        <dbReference type="EMBL" id="UOR06695.1"/>
    </source>
</evidence>
<dbReference type="GO" id="GO:0009029">
    <property type="term" value="F:lipid-A 4'-kinase activity"/>
    <property type="evidence" value="ECO:0007669"/>
    <property type="project" value="UniProtKB-UniRule"/>
</dbReference>
<keyword evidence="15" id="KW-1185">Reference proteome</keyword>
<sequence length="351" mass="38981">MPTLLTILLLPFAWLYAGVMRVRNWLYDGNMKGSEQFSVPVLNVGNLRVGGTGKTPHVLWLTRQLLQHGQHPAILSRGYGRQTHGYRLATPSDTAQIIGDEPRQYFQEFAGQVPVAVSEDRCAGIRQLLALSQPPTAVVLDDAYQHRRVRPTLNLLLTEQQRPFYEDYVLPAGLLRESRAGAQRADAVIVTKCDPHLTAAQQQEITRRVRRYALPQVSVFFSTYQYGAPVAVNALQITASQEVVLLTGIANPAPLRAYLQAAGYHVVHHAAFADHHLFSETELGQVAAQLRPGVSVFTTQKDAARLQVPVLQAIVANWPLFYIPIDVQFLADGESRLLALLTPYFQPHAVV</sequence>
<keyword evidence="7 13" id="KW-0808">Transferase</keyword>
<organism evidence="14 15">
    <name type="scientific">Hymenobacter aerilatus</name>
    <dbReference type="NCBI Taxonomy" id="2932251"/>
    <lineage>
        <taxon>Bacteria</taxon>
        <taxon>Pseudomonadati</taxon>
        <taxon>Bacteroidota</taxon>
        <taxon>Cytophagia</taxon>
        <taxon>Cytophagales</taxon>
        <taxon>Hymenobacteraceae</taxon>
        <taxon>Hymenobacter</taxon>
    </lineage>
</organism>
<name>A0A8T9SXV2_9BACT</name>
<dbReference type="GO" id="GO:0009245">
    <property type="term" value="P:lipid A biosynthetic process"/>
    <property type="evidence" value="ECO:0007669"/>
    <property type="project" value="UniProtKB-UniRule"/>
</dbReference>
<comment type="pathway">
    <text evidence="2 13">Glycolipid biosynthesis; lipid IV(A) biosynthesis; lipid IV(A) from (3R)-3-hydroxytetradecanoyl-[acyl-carrier-protein] and UDP-N-acetyl-alpha-D-glucosamine: step 6/6.</text>
</comment>
<comment type="function">
    <text evidence="1 13">Transfers the gamma-phosphate of ATP to the 4'-position of a tetraacyldisaccharide 1-phosphate intermediate (termed DS-1-P) to form tetraacyldisaccharide 1,4'-bis-phosphate (lipid IVA).</text>
</comment>
<dbReference type="InterPro" id="IPR003758">
    <property type="entry name" value="LpxK"/>
</dbReference>
<dbReference type="Proteomes" id="UP000829925">
    <property type="component" value="Chromosome"/>
</dbReference>
<evidence type="ECO:0000256" key="4">
    <source>
        <dbReference type="ARBA" id="ARBA00016436"/>
    </source>
</evidence>
<evidence type="ECO:0000256" key="12">
    <source>
        <dbReference type="ARBA" id="ARBA00029757"/>
    </source>
</evidence>
<keyword evidence="6 13" id="KW-0441">Lipid A biosynthesis</keyword>
<evidence type="ECO:0000256" key="1">
    <source>
        <dbReference type="ARBA" id="ARBA00002274"/>
    </source>
</evidence>
<dbReference type="Pfam" id="PF02606">
    <property type="entry name" value="LpxK"/>
    <property type="match status" value="1"/>
</dbReference>
<evidence type="ECO:0000256" key="11">
    <source>
        <dbReference type="ARBA" id="ARBA00023098"/>
    </source>
</evidence>
<dbReference type="AlphaFoldDB" id="A0A8T9SXV2"/>
<dbReference type="PANTHER" id="PTHR42724:SF1">
    <property type="entry name" value="TETRAACYLDISACCHARIDE 4'-KINASE, MITOCHONDRIAL-RELATED"/>
    <property type="match status" value="1"/>
</dbReference>
<dbReference type="InterPro" id="IPR027417">
    <property type="entry name" value="P-loop_NTPase"/>
</dbReference>
<protein>
    <recommendedName>
        <fullName evidence="4 13">Tetraacyldisaccharide 4'-kinase</fullName>
        <ecNumber evidence="3 13">2.7.1.130</ecNumber>
    </recommendedName>
    <alternativeName>
        <fullName evidence="12 13">Lipid A 4'-kinase</fullName>
    </alternativeName>
</protein>
<proteinExistence type="inferred from homology"/>
<evidence type="ECO:0000256" key="5">
    <source>
        <dbReference type="ARBA" id="ARBA00022516"/>
    </source>
</evidence>